<evidence type="ECO:0000313" key="1">
    <source>
        <dbReference type="EMBL" id="SEG88537.1"/>
    </source>
</evidence>
<dbReference type="Gene3D" id="3.40.1660.10">
    <property type="entry name" value="EreA-like (biosynthetic domain)"/>
    <property type="match status" value="1"/>
</dbReference>
<dbReference type="Pfam" id="PF05139">
    <property type="entry name" value="Erythro_esteras"/>
    <property type="match status" value="2"/>
</dbReference>
<dbReference type="PANTHER" id="PTHR31299:SF0">
    <property type="entry name" value="ESTERASE, PUTATIVE (AFU_ORTHOLOGUE AFUA_1G05850)-RELATED"/>
    <property type="match status" value="1"/>
</dbReference>
<dbReference type="InterPro" id="IPR007815">
    <property type="entry name" value="Emycin_Estase"/>
</dbReference>
<proteinExistence type="predicted"/>
<evidence type="ECO:0000313" key="4">
    <source>
        <dbReference type="Proteomes" id="UP000236729"/>
    </source>
</evidence>
<gene>
    <name evidence="1" type="ORF">SAMN02982929_04976</name>
    <name evidence="2" type="ORF">SAMN05216506_10852</name>
</gene>
<dbReference type="Gene3D" id="3.30.1870.10">
    <property type="entry name" value="EreA-like, domain 2"/>
    <property type="match status" value="1"/>
</dbReference>
<dbReference type="EMBL" id="FOME01000008">
    <property type="protein sequence ID" value="SFE00273.1"/>
    <property type="molecule type" value="Genomic_DNA"/>
</dbReference>
<name>A0A1H6DT43_9PSEU</name>
<protein>
    <submittedName>
        <fullName evidence="1">Erythromycin esterase</fullName>
    </submittedName>
</protein>
<dbReference type="GO" id="GO:0046677">
    <property type="term" value="P:response to antibiotic"/>
    <property type="evidence" value="ECO:0007669"/>
    <property type="project" value="InterPro"/>
</dbReference>
<sequence length="313" mass="33757">MTEAVTRWVEQHAHRLSTSDPGAPLADLRPLAAIVGDAEVVAVGASIRHSRELSVLSHRVVRFLVEEQGFRSFALEGDDASRLGLDEHIRTGAGDPRAMLAEARSFWQTGEILDVIRWMRSFNRRNPGDPVRFVGALAEWTPSLDGLAGIEQGLAEGVIRWHERTGDKIVYWGGLAHTAVGDPRTVSPSSPPQTHRNAGGYLREHFGGDYVSIGLTFHHGTALYQIPAPPAEFADAALGATGLDAYLLDLRADGPAPVRDWLDAPAKTRLIGPEYDAADDAAHHLSGGSLAGWFDAVIHAQEITPVSPLRATA</sequence>
<dbReference type="AlphaFoldDB" id="A0A1H6DT43"/>
<dbReference type="CDD" id="cd14728">
    <property type="entry name" value="Ere-like"/>
    <property type="match status" value="1"/>
</dbReference>
<keyword evidence="3" id="KW-1185">Reference proteome</keyword>
<reference evidence="3 4" key="1">
    <citation type="submission" date="2016-10" db="EMBL/GenBank/DDBJ databases">
        <authorList>
            <person name="Varghese N."/>
            <person name="Submissions S."/>
        </authorList>
    </citation>
    <scope>NUCLEOTIDE SEQUENCE [LARGE SCALE GENOMIC DNA]</scope>
    <source>
        <strain evidence="4">ATCC 20501</strain>
        <strain evidence="2 3">CGMCC 4.3529</strain>
    </source>
</reference>
<reference evidence="1" key="2">
    <citation type="submission" date="2016-10" db="EMBL/GenBank/DDBJ databases">
        <authorList>
            <person name="de Groot N.N."/>
        </authorList>
    </citation>
    <scope>NUCLEOTIDE SEQUENCE [LARGE SCALE GENOMIC DNA]</scope>
    <source>
        <strain evidence="1">ATCC 20501</strain>
    </source>
</reference>
<dbReference type="SUPFAM" id="SSF159501">
    <property type="entry name" value="EreA/ChaN-like"/>
    <property type="match status" value="1"/>
</dbReference>
<dbReference type="RefSeq" id="WP_093354714.1">
    <property type="nucleotide sequence ID" value="NZ_FNVB01000007.1"/>
</dbReference>
<evidence type="ECO:0000313" key="2">
    <source>
        <dbReference type="EMBL" id="SFE00273.1"/>
    </source>
</evidence>
<dbReference type="Proteomes" id="UP000199690">
    <property type="component" value="Unassembled WGS sequence"/>
</dbReference>
<accession>A0A1I1X3N1</accession>
<accession>A0A1H6DT43</accession>
<organism evidence="1 4">
    <name type="scientific">Saccharopolyspora kobensis</name>
    <dbReference type="NCBI Taxonomy" id="146035"/>
    <lineage>
        <taxon>Bacteria</taxon>
        <taxon>Bacillati</taxon>
        <taxon>Actinomycetota</taxon>
        <taxon>Actinomycetes</taxon>
        <taxon>Pseudonocardiales</taxon>
        <taxon>Pseudonocardiaceae</taxon>
        <taxon>Saccharopolyspora</taxon>
    </lineage>
</organism>
<dbReference type="EMBL" id="FNVB01000007">
    <property type="protein sequence ID" value="SEG88537.1"/>
    <property type="molecule type" value="Genomic_DNA"/>
</dbReference>
<dbReference type="InterPro" id="IPR052036">
    <property type="entry name" value="Hydrolase/PRTase-associated"/>
</dbReference>
<dbReference type="SMR" id="A0A1H6DT43"/>
<dbReference type="PANTHER" id="PTHR31299">
    <property type="entry name" value="ESTERASE, PUTATIVE (AFU_ORTHOLOGUE AFUA_1G05850)-RELATED"/>
    <property type="match status" value="1"/>
</dbReference>
<dbReference type="Proteomes" id="UP000236729">
    <property type="component" value="Unassembled WGS sequence"/>
</dbReference>
<evidence type="ECO:0000313" key="3">
    <source>
        <dbReference type="Proteomes" id="UP000199690"/>
    </source>
</evidence>